<keyword evidence="4" id="KW-1185">Reference proteome</keyword>
<dbReference type="PANTHER" id="PTHR45790:SF4">
    <property type="entry name" value="COBALT-PRECORRIN-4 C(11)-METHYLTRANSFERASE"/>
    <property type="match status" value="1"/>
</dbReference>
<accession>A0ABW2TU90</accession>
<feature type="compositionally biased region" description="Basic residues" evidence="1">
    <location>
        <begin position="197"/>
        <end position="212"/>
    </location>
</feature>
<name>A0ABW2TU90_9PSEU</name>
<dbReference type="InterPro" id="IPR000878">
    <property type="entry name" value="4pyrrol_Mease"/>
</dbReference>
<dbReference type="Proteomes" id="UP001596512">
    <property type="component" value="Unassembled WGS sequence"/>
</dbReference>
<dbReference type="InterPro" id="IPR014776">
    <property type="entry name" value="4pyrrole_Mease_sub2"/>
</dbReference>
<dbReference type="InterPro" id="IPR050161">
    <property type="entry name" value="Siro_Cobalamin_biosynth"/>
</dbReference>
<reference evidence="4" key="1">
    <citation type="journal article" date="2019" name="Int. J. Syst. Evol. Microbiol.">
        <title>The Global Catalogue of Microorganisms (GCM) 10K type strain sequencing project: providing services to taxonomists for standard genome sequencing and annotation.</title>
        <authorList>
            <consortium name="The Broad Institute Genomics Platform"/>
            <consortium name="The Broad Institute Genome Sequencing Center for Infectious Disease"/>
            <person name="Wu L."/>
            <person name="Ma J."/>
        </authorList>
    </citation>
    <scope>NUCLEOTIDE SEQUENCE [LARGE SCALE GENOMIC DNA]</scope>
    <source>
        <strain evidence="4">JCM 17695</strain>
    </source>
</reference>
<dbReference type="Pfam" id="PF00590">
    <property type="entry name" value="TP_methylase"/>
    <property type="match status" value="1"/>
</dbReference>
<protein>
    <submittedName>
        <fullName evidence="3">SAM-dependent methyltransferase</fullName>
    </submittedName>
</protein>
<dbReference type="EMBL" id="JBHTEY010000004">
    <property type="protein sequence ID" value="MFC7616894.1"/>
    <property type="molecule type" value="Genomic_DNA"/>
</dbReference>
<feature type="compositionally biased region" description="Pro residues" evidence="1">
    <location>
        <begin position="159"/>
        <end position="169"/>
    </location>
</feature>
<evidence type="ECO:0000256" key="1">
    <source>
        <dbReference type="SAM" id="MobiDB-lite"/>
    </source>
</evidence>
<dbReference type="SUPFAM" id="SSF53790">
    <property type="entry name" value="Tetrapyrrole methylase"/>
    <property type="match status" value="1"/>
</dbReference>
<keyword evidence="3" id="KW-0808">Transferase</keyword>
<evidence type="ECO:0000313" key="4">
    <source>
        <dbReference type="Proteomes" id="UP001596512"/>
    </source>
</evidence>
<sequence>MPGVSPVSAAAPTPLLEAGAVDSVAVTTVESDFAEVRALAAANRTLAVRAPAARTADLVEALRAAGIPDDAPAVVADKVSRPDETVVRTTVGALVAEVKKHNLWRTTLFLIGDTLRTGGKPKAAADEPAPRWTARSWRRPTDEPRKSWAERRAEAAAPEPEPAPEPQPDAQPEQPVERVPVPVGADAAPKPKPARTQPKRPARTAAKRTTKK</sequence>
<dbReference type="Gene3D" id="3.30.950.10">
    <property type="entry name" value="Methyltransferase, Cobalt-precorrin-4 Transmethylase, Domain 2"/>
    <property type="match status" value="1"/>
</dbReference>
<keyword evidence="3" id="KW-0489">Methyltransferase</keyword>
<evidence type="ECO:0000313" key="3">
    <source>
        <dbReference type="EMBL" id="MFC7616894.1"/>
    </source>
</evidence>
<feature type="compositionally biased region" description="Low complexity" evidence="1">
    <location>
        <begin position="170"/>
        <end position="183"/>
    </location>
</feature>
<comment type="caution">
    <text evidence="3">The sequence shown here is derived from an EMBL/GenBank/DDBJ whole genome shotgun (WGS) entry which is preliminary data.</text>
</comment>
<feature type="region of interest" description="Disordered" evidence="1">
    <location>
        <begin position="116"/>
        <end position="212"/>
    </location>
</feature>
<feature type="compositionally biased region" description="Basic and acidic residues" evidence="1">
    <location>
        <begin position="139"/>
        <end position="154"/>
    </location>
</feature>
<proteinExistence type="predicted"/>
<dbReference type="GO" id="GO:0008168">
    <property type="term" value="F:methyltransferase activity"/>
    <property type="evidence" value="ECO:0007669"/>
    <property type="project" value="UniProtKB-KW"/>
</dbReference>
<dbReference type="InterPro" id="IPR035996">
    <property type="entry name" value="4pyrrol_Methylase_sf"/>
</dbReference>
<gene>
    <name evidence="3" type="ORF">ACFQV2_29025</name>
</gene>
<evidence type="ECO:0000259" key="2">
    <source>
        <dbReference type="Pfam" id="PF00590"/>
    </source>
</evidence>
<dbReference type="GO" id="GO:0032259">
    <property type="term" value="P:methylation"/>
    <property type="evidence" value="ECO:0007669"/>
    <property type="project" value="UniProtKB-KW"/>
</dbReference>
<feature type="domain" description="Tetrapyrrole methylase" evidence="2">
    <location>
        <begin position="2"/>
        <end position="94"/>
    </location>
</feature>
<dbReference type="PANTHER" id="PTHR45790">
    <property type="entry name" value="SIROHEME SYNTHASE-RELATED"/>
    <property type="match status" value="1"/>
</dbReference>
<organism evidence="3 4">
    <name type="scientific">Actinokineospora soli</name>
    <dbReference type="NCBI Taxonomy" id="1048753"/>
    <lineage>
        <taxon>Bacteria</taxon>
        <taxon>Bacillati</taxon>
        <taxon>Actinomycetota</taxon>
        <taxon>Actinomycetes</taxon>
        <taxon>Pseudonocardiales</taxon>
        <taxon>Pseudonocardiaceae</taxon>
        <taxon>Actinokineospora</taxon>
    </lineage>
</organism>